<dbReference type="PANTHER" id="PTHR45453:SF1">
    <property type="entry name" value="PHOSPHATE REGULON SENSOR PROTEIN PHOR"/>
    <property type="match status" value="1"/>
</dbReference>
<dbReference type="Pfam" id="PF00512">
    <property type="entry name" value="HisKA"/>
    <property type="match status" value="1"/>
</dbReference>
<dbReference type="SMART" id="SM00388">
    <property type="entry name" value="HisKA"/>
    <property type="match status" value="1"/>
</dbReference>
<dbReference type="Proteomes" id="UP000244928">
    <property type="component" value="Chromosome"/>
</dbReference>
<keyword evidence="5" id="KW-0597">Phosphoprotein</keyword>
<keyword evidence="10" id="KW-0902">Two-component regulatory system</keyword>
<evidence type="ECO:0000256" key="11">
    <source>
        <dbReference type="ARBA" id="ARBA00023136"/>
    </source>
</evidence>
<dbReference type="KEGG" id="dlu:A6035_13350"/>
<evidence type="ECO:0000259" key="15">
    <source>
        <dbReference type="PROSITE" id="PS50109"/>
    </source>
</evidence>
<keyword evidence="6" id="KW-0808">Transferase</keyword>
<gene>
    <name evidence="16" type="ORF">A6035_13350</name>
</gene>
<dbReference type="GO" id="GO:0000155">
    <property type="term" value="F:phosphorelay sensor kinase activity"/>
    <property type="evidence" value="ECO:0007669"/>
    <property type="project" value="InterPro"/>
</dbReference>
<keyword evidence="11 14" id="KW-0472">Membrane</keyword>
<dbReference type="Gene3D" id="3.30.565.10">
    <property type="entry name" value="Histidine kinase-like ATPase, C-terminal domain"/>
    <property type="match status" value="1"/>
</dbReference>
<dbReference type="OrthoDB" id="9813151at2"/>
<dbReference type="InterPro" id="IPR004358">
    <property type="entry name" value="Sig_transdc_His_kin-like_C"/>
</dbReference>
<evidence type="ECO:0000256" key="10">
    <source>
        <dbReference type="ARBA" id="ARBA00023012"/>
    </source>
</evidence>
<feature type="transmembrane region" description="Helical" evidence="14">
    <location>
        <begin position="6"/>
        <end position="28"/>
    </location>
</feature>
<keyword evidence="7" id="KW-0547">Nucleotide-binding</keyword>
<dbReference type="GO" id="GO:0016036">
    <property type="term" value="P:cellular response to phosphate starvation"/>
    <property type="evidence" value="ECO:0007669"/>
    <property type="project" value="TreeGrafter"/>
</dbReference>
<dbReference type="InterPro" id="IPR036890">
    <property type="entry name" value="HATPase_C_sf"/>
</dbReference>
<dbReference type="SUPFAM" id="SSF55874">
    <property type="entry name" value="ATPase domain of HSP90 chaperone/DNA topoisomerase II/histidine kinase"/>
    <property type="match status" value="1"/>
</dbReference>
<dbReference type="GO" id="GO:0005886">
    <property type="term" value="C:plasma membrane"/>
    <property type="evidence" value="ECO:0007669"/>
    <property type="project" value="UniProtKB-SubCell"/>
</dbReference>
<dbReference type="SMART" id="SM00387">
    <property type="entry name" value="HATPase_c"/>
    <property type="match status" value="1"/>
</dbReference>
<name>A0A2S1R9Q4_9ACTN</name>
<evidence type="ECO:0000256" key="3">
    <source>
        <dbReference type="ARBA" id="ARBA00012438"/>
    </source>
</evidence>
<evidence type="ECO:0000256" key="5">
    <source>
        <dbReference type="ARBA" id="ARBA00022553"/>
    </source>
</evidence>
<dbReference type="InterPro" id="IPR050351">
    <property type="entry name" value="BphY/WalK/GraS-like"/>
</dbReference>
<evidence type="ECO:0000256" key="2">
    <source>
        <dbReference type="ARBA" id="ARBA00004236"/>
    </source>
</evidence>
<dbReference type="InterPro" id="IPR005467">
    <property type="entry name" value="His_kinase_dom"/>
</dbReference>
<dbReference type="GO" id="GO:0004721">
    <property type="term" value="F:phosphoprotein phosphatase activity"/>
    <property type="evidence" value="ECO:0007669"/>
    <property type="project" value="TreeGrafter"/>
</dbReference>
<dbReference type="FunFam" id="3.30.565.10:FF:000006">
    <property type="entry name" value="Sensor histidine kinase WalK"/>
    <property type="match status" value="1"/>
</dbReference>
<dbReference type="EC" id="2.7.13.3" evidence="3"/>
<dbReference type="InterPro" id="IPR003594">
    <property type="entry name" value="HATPase_dom"/>
</dbReference>
<dbReference type="EMBL" id="CP015449">
    <property type="protein sequence ID" value="AWH92994.1"/>
    <property type="molecule type" value="Genomic_DNA"/>
</dbReference>
<evidence type="ECO:0000256" key="12">
    <source>
        <dbReference type="ARBA" id="ARBA00039401"/>
    </source>
</evidence>
<dbReference type="RefSeq" id="WP_108848212.1">
    <property type="nucleotide sequence ID" value="NZ_CP015449.1"/>
</dbReference>
<accession>A0A2S1R9Q4</accession>
<evidence type="ECO:0000313" key="17">
    <source>
        <dbReference type="Proteomes" id="UP000244928"/>
    </source>
</evidence>
<keyword evidence="17" id="KW-1185">Reference proteome</keyword>
<proteinExistence type="predicted"/>
<comment type="subcellular location">
    <subcellularLocation>
        <location evidence="2">Cell membrane</location>
    </subcellularLocation>
</comment>
<dbReference type="InterPro" id="IPR036097">
    <property type="entry name" value="HisK_dim/P_sf"/>
</dbReference>
<protein>
    <recommendedName>
        <fullName evidence="12">Sensor-like histidine kinase SenX3</fullName>
        <ecNumber evidence="3">2.7.13.3</ecNumber>
    </recommendedName>
</protein>
<dbReference type="Gene3D" id="1.10.287.130">
    <property type="match status" value="1"/>
</dbReference>
<keyword evidence="14" id="KW-0812">Transmembrane</keyword>
<feature type="region of interest" description="Disordered" evidence="13">
    <location>
        <begin position="375"/>
        <end position="398"/>
    </location>
</feature>
<dbReference type="GO" id="GO:0005524">
    <property type="term" value="F:ATP binding"/>
    <property type="evidence" value="ECO:0007669"/>
    <property type="project" value="UniProtKB-KW"/>
</dbReference>
<feature type="domain" description="Histidine kinase" evidence="15">
    <location>
        <begin position="160"/>
        <end position="376"/>
    </location>
</feature>
<reference evidence="16 17" key="1">
    <citation type="submission" date="2016-04" db="EMBL/GenBank/DDBJ databases">
        <title>Complete genome sequence of Dietzia lutea YIM 80766T, a strain isolated from desert soil in Egypt.</title>
        <authorList>
            <person name="Zhao J."/>
            <person name="Hu B."/>
            <person name="Geng S."/>
            <person name="Nie Y."/>
            <person name="Tang Y."/>
        </authorList>
    </citation>
    <scope>NUCLEOTIDE SEQUENCE [LARGE SCALE GENOMIC DNA]</scope>
    <source>
        <strain evidence="16 17">YIM 80766</strain>
    </source>
</reference>
<dbReference type="Pfam" id="PF02518">
    <property type="entry name" value="HATPase_c"/>
    <property type="match status" value="1"/>
</dbReference>
<dbReference type="PRINTS" id="PR00344">
    <property type="entry name" value="BCTRLSENSOR"/>
</dbReference>
<sequence>MQVSLGIFLAIVAGVIGFIVGGFVVPLINRRNERRRAEQTGPSRLEVLQGVYLQAPYALAVVDRHQDVVLYNRRAAELGIVDDRLLVEPVWLAAQATFTTGEPTRFDLPAKLLTGRRRIPSVSGRSEILGEYDEQFVVVFADDDSEHRRMEAARRDFVANVSHELKTPVGAMAVLAEALLESKDDPDSVEYFGGRVVSEAQRLGKMVSELIELSRLQGAERIRDPEPVDVDDVVDEALRRSASTAEAAGIELITDAPSGLEVRGDRTLLVTALTNLVSNAVNYSPERTPVSITRGIDGDTVMVRVTDRGIGIAPEHQARVFERFFRVDKARSRATGGTGLGLAIVKHVAQNHNGAVSLWSRPGTGSTFTLELPAHVEPGGDGTTPAAEHATQGEDQVP</sequence>
<organism evidence="16 17">
    <name type="scientific">Dietzia lutea</name>
    <dbReference type="NCBI Taxonomy" id="546160"/>
    <lineage>
        <taxon>Bacteria</taxon>
        <taxon>Bacillati</taxon>
        <taxon>Actinomycetota</taxon>
        <taxon>Actinomycetes</taxon>
        <taxon>Mycobacteriales</taxon>
        <taxon>Dietziaceae</taxon>
        <taxon>Dietzia</taxon>
    </lineage>
</organism>
<evidence type="ECO:0000256" key="14">
    <source>
        <dbReference type="SAM" id="Phobius"/>
    </source>
</evidence>
<dbReference type="CDD" id="cd00082">
    <property type="entry name" value="HisKA"/>
    <property type="match status" value="1"/>
</dbReference>
<dbReference type="InterPro" id="IPR003661">
    <property type="entry name" value="HisK_dim/P_dom"/>
</dbReference>
<evidence type="ECO:0000256" key="1">
    <source>
        <dbReference type="ARBA" id="ARBA00000085"/>
    </source>
</evidence>
<evidence type="ECO:0000256" key="9">
    <source>
        <dbReference type="ARBA" id="ARBA00022840"/>
    </source>
</evidence>
<dbReference type="FunFam" id="1.10.287.130:FF:000008">
    <property type="entry name" value="Two-component sensor histidine kinase"/>
    <property type="match status" value="1"/>
</dbReference>
<keyword evidence="4" id="KW-1003">Cell membrane</keyword>
<evidence type="ECO:0000256" key="13">
    <source>
        <dbReference type="SAM" id="MobiDB-lite"/>
    </source>
</evidence>
<dbReference type="AlphaFoldDB" id="A0A2S1R9Q4"/>
<dbReference type="PANTHER" id="PTHR45453">
    <property type="entry name" value="PHOSPHATE REGULON SENSOR PROTEIN PHOR"/>
    <property type="match status" value="1"/>
</dbReference>
<evidence type="ECO:0000256" key="4">
    <source>
        <dbReference type="ARBA" id="ARBA00022475"/>
    </source>
</evidence>
<keyword evidence="14" id="KW-1133">Transmembrane helix</keyword>
<evidence type="ECO:0000256" key="8">
    <source>
        <dbReference type="ARBA" id="ARBA00022777"/>
    </source>
</evidence>
<comment type="catalytic activity">
    <reaction evidence="1">
        <text>ATP + protein L-histidine = ADP + protein N-phospho-L-histidine.</text>
        <dbReference type="EC" id="2.7.13.3"/>
    </reaction>
</comment>
<dbReference type="PROSITE" id="PS50109">
    <property type="entry name" value="HIS_KIN"/>
    <property type="match status" value="1"/>
</dbReference>
<keyword evidence="8 16" id="KW-0418">Kinase</keyword>
<keyword evidence="9" id="KW-0067">ATP-binding</keyword>
<evidence type="ECO:0000256" key="7">
    <source>
        <dbReference type="ARBA" id="ARBA00022741"/>
    </source>
</evidence>
<evidence type="ECO:0000313" key="16">
    <source>
        <dbReference type="EMBL" id="AWH92994.1"/>
    </source>
</evidence>
<evidence type="ECO:0000256" key="6">
    <source>
        <dbReference type="ARBA" id="ARBA00022679"/>
    </source>
</evidence>
<dbReference type="SUPFAM" id="SSF47384">
    <property type="entry name" value="Homodimeric domain of signal transducing histidine kinase"/>
    <property type="match status" value="1"/>
</dbReference>